<evidence type="ECO:0000256" key="2">
    <source>
        <dbReference type="ARBA" id="ARBA00023015"/>
    </source>
</evidence>
<dbReference type="GO" id="GO:0000976">
    <property type="term" value="F:transcription cis-regulatory region binding"/>
    <property type="evidence" value="ECO:0007669"/>
    <property type="project" value="TreeGrafter"/>
</dbReference>
<evidence type="ECO:0000256" key="5">
    <source>
        <dbReference type="PROSITE-ProRule" id="PRU00335"/>
    </source>
</evidence>
<feature type="DNA-binding region" description="H-T-H motif" evidence="5">
    <location>
        <begin position="24"/>
        <end position="43"/>
    </location>
</feature>
<feature type="domain" description="HTH tetR-type" evidence="6">
    <location>
        <begin position="1"/>
        <end position="61"/>
    </location>
</feature>
<evidence type="ECO:0000313" key="8">
    <source>
        <dbReference type="Proteomes" id="UP000183947"/>
    </source>
</evidence>
<dbReference type="InterPro" id="IPR009057">
    <property type="entry name" value="Homeodomain-like_sf"/>
</dbReference>
<dbReference type="AlphaFoldDB" id="A0A1M6P6P1"/>
<dbReference type="OrthoDB" id="881297at2"/>
<keyword evidence="2" id="KW-0805">Transcription regulation</keyword>
<keyword evidence="1" id="KW-0678">Repressor</keyword>
<keyword evidence="3 5" id="KW-0238">DNA-binding</keyword>
<keyword evidence="4" id="KW-0804">Transcription</keyword>
<dbReference type="InterPro" id="IPR036271">
    <property type="entry name" value="Tet_transcr_reg_TetR-rel_C_sf"/>
</dbReference>
<dbReference type="PRINTS" id="PR00455">
    <property type="entry name" value="HTHTETR"/>
</dbReference>
<keyword evidence="8" id="KW-1185">Reference proteome</keyword>
<dbReference type="InterPro" id="IPR001647">
    <property type="entry name" value="HTH_TetR"/>
</dbReference>
<dbReference type="STRING" id="1121959.SAMN02746009_00140"/>
<dbReference type="SUPFAM" id="SSF48498">
    <property type="entry name" value="Tetracyclin repressor-like, C-terminal domain"/>
    <property type="match status" value="1"/>
</dbReference>
<dbReference type="PANTHER" id="PTHR30055:SF175">
    <property type="entry name" value="HTH-TYPE TRANSCRIPTIONAL REPRESSOR KSTR2"/>
    <property type="match status" value="1"/>
</dbReference>
<protein>
    <submittedName>
        <fullName evidence="7">Transcriptional regulator, TetR family</fullName>
    </submittedName>
</protein>
<evidence type="ECO:0000313" key="7">
    <source>
        <dbReference type="EMBL" id="SHK03624.1"/>
    </source>
</evidence>
<dbReference type="InterPro" id="IPR050109">
    <property type="entry name" value="HTH-type_TetR-like_transc_reg"/>
</dbReference>
<evidence type="ECO:0000256" key="1">
    <source>
        <dbReference type="ARBA" id="ARBA00022491"/>
    </source>
</evidence>
<evidence type="ECO:0000256" key="3">
    <source>
        <dbReference type="ARBA" id="ARBA00023125"/>
    </source>
</evidence>
<dbReference type="PROSITE" id="PS50977">
    <property type="entry name" value="HTH_TETR_2"/>
    <property type="match status" value="1"/>
</dbReference>
<proteinExistence type="predicted"/>
<dbReference type="SUPFAM" id="SSF46689">
    <property type="entry name" value="Homeodomain-like"/>
    <property type="match status" value="1"/>
</dbReference>
<name>A0A1M6P6P1_9BACT</name>
<accession>A0A1M6P6P1</accession>
<evidence type="ECO:0000256" key="4">
    <source>
        <dbReference type="ARBA" id="ARBA00023163"/>
    </source>
</evidence>
<dbReference type="Pfam" id="PF00440">
    <property type="entry name" value="TetR_N"/>
    <property type="match status" value="1"/>
</dbReference>
<dbReference type="GO" id="GO:0003700">
    <property type="term" value="F:DNA-binding transcription factor activity"/>
    <property type="evidence" value="ECO:0007669"/>
    <property type="project" value="TreeGrafter"/>
</dbReference>
<gene>
    <name evidence="7" type="ORF">SAMN02746009_00140</name>
</gene>
<evidence type="ECO:0000259" key="6">
    <source>
        <dbReference type="PROSITE" id="PS50977"/>
    </source>
</evidence>
<organism evidence="7 8">
    <name type="scientific">Hymenobacter psychrotolerans DSM 18569</name>
    <dbReference type="NCBI Taxonomy" id="1121959"/>
    <lineage>
        <taxon>Bacteria</taxon>
        <taxon>Pseudomonadati</taxon>
        <taxon>Bacteroidota</taxon>
        <taxon>Cytophagia</taxon>
        <taxon>Cytophagales</taxon>
        <taxon>Hymenobacteraceae</taxon>
        <taxon>Hymenobacter</taxon>
    </lineage>
</organism>
<dbReference type="Gene3D" id="1.10.357.10">
    <property type="entry name" value="Tetracycline Repressor, domain 2"/>
    <property type="match status" value="1"/>
</dbReference>
<dbReference type="PANTHER" id="PTHR30055">
    <property type="entry name" value="HTH-TYPE TRANSCRIPTIONAL REGULATOR RUTR"/>
    <property type="match status" value="1"/>
</dbReference>
<dbReference type="Proteomes" id="UP000183947">
    <property type="component" value="Unassembled WGS sequence"/>
</dbReference>
<reference evidence="8" key="1">
    <citation type="submission" date="2016-11" db="EMBL/GenBank/DDBJ databases">
        <authorList>
            <person name="Varghese N."/>
            <person name="Submissions S."/>
        </authorList>
    </citation>
    <scope>NUCLEOTIDE SEQUENCE [LARGE SCALE GENOMIC DNA]</scope>
    <source>
        <strain evidence="8">DSM 18569</strain>
    </source>
</reference>
<dbReference type="EMBL" id="FRAS01000001">
    <property type="protein sequence ID" value="SHK03624.1"/>
    <property type="molecule type" value="Genomic_DNA"/>
</dbReference>
<sequence>MEIKNRILLAATELFTRNGIRSVSMDDIATHLSMSKKTLYKWFDNKDQIVEGVMRQHLNQTQGECEVLIGKAPSAIGEWFGMLDWIRSQFAGIHPSIFHDLKKYYPASWQLWLEHKNHYILAQIITNLRRGMSEGLYRADLDVEVLARLRLSQIELAFNENVFPPQTFDPQRVIVTAQEHFMLGVATLEGHRLINKFRQVTDEV</sequence>